<dbReference type="GO" id="GO:0008270">
    <property type="term" value="F:zinc ion binding"/>
    <property type="evidence" value="ECO:0007669"/>
    <property type="project" value="UniProtKB-KW"/>
</dbReference>
<keyword evidence="4" id="KW-0863">Zinc-finger</keyword>
<protein>
    <submittedName>
        <fullName evidence="8">Ibr domain-containing protein</fullName>
    </submittedName>
</protein>
<name>A0A1J9S8R8_9PEZI</name>
<evidence type="ECO:0000256" key="1">
    <source>
        <dbReference type="ARBA" id="ARBA00022679"/>
    </source>
</evidence>
<evidence type="ECO:0000259" key="7">
    <source>
        <dbReference type="PROSITE" id="PS51873"/>
    </source>
</evidence>
<keyword evidence="9" id="KW-1185">Reference proteome</keyword>
<dbReference type="InterPro" id="IPR031127">
    <property type="entry name" value="E3_UB_ligase_RBR"/>
</dbReference>
<dbReference type="OrthoDB" id="1431934at2759"/>
<keyword evidence="3" id="KW-0677">Repeat</keyword>
<reference evidence="8 9" key="1">
    <citation type="submission" date="2016-10" db="EMBL/GenBank/DDBJ databases">
        <title>Proteomics and genomics reveal pathogen-plant mechanisms compatible with a hemibiotrophic lifestyle of Diplodia corticola.</title>
        <authorList>
            <person name="Fernandes I."/>
            <person name="De Jonge R."/>
            <person name="Van De Peer Y."/>
            <person name="Devreese B."/>
            <person name="Alves A."/>
            <person name="Esteves A.C."/>
        </authorList>
    </citation>
    <scope>NUCLEOTIDE SEQUENCE [LARGE SCALE GENOMIC DNA]</scope>
    <source>
        <strain evidence="8 9">CBS 112549</strain>
    </source>
</reference>
<feature type="domain" description="RING-type" evidence="7">
    <location>
        <begin position="64"/>
        <end position="247"/>
    </location>
</feature>
<dbReference type="InterPro" id="IPR044066">
    <property type="entry name" value="TRIAD_supradom"/>
</dbReference>
<comment type="caution">
    <text evidence="8">The sequence shown here is derived from an EMBL/GenBank/DDBJ whole genome shotgun (WGS) entry which is preliminary data.</text>
</comment>
<evidence type="ECO:0000256" key="2">
    <source>
        <dbReference type="ARBA" id="ARBA00022723"/>
    </source>
</evidence>
<evidence type="ECO:0000256" key="3">
    <source>
        <dbReference type="ARBA" id="ARBA00022737"/>
    </source>
</evidence>
<accession>A0A1J9S8R8</accession>
<sequence>MLYYPQQPDQRALHPERLYTAPFEAHHQHLLQPQPPRHLIDLPAQYIGRNNHNNHRHNHRHNHRNDMCDICFDTHARDALISPPGCLHKWCHRCLDRVIKNACQPGTSAFPPRCCGVEVFGGDARVRGAISLLTLAAYNRRQEEEETPPRERTYCHRRECRQHIRASAVKTVGEGEDEQRCGTCEACGGKTCMWCRDEDHPGRACPGRRRDEGGRQAVLMAAERNGWKTCWKCGVLVEKTGGCTFVM</sequence>
<keyword evidence="1" id="KW-0808">Transferase</keyword>
<dbReference type="GO" id="GO:0016567">
    <property type="term" value="P:protein ubiquitination"/>
    <property type="evidence" value="ECO:0007669"/>
    <property type="project" value="InterPro"/>
</dbReference>
<dbReference type="PROSITE" id="PS51873">
    <property type="entry name" value="TRIAD"/>
    <property type="match status" value="1"/>
</dbReference>
<keyword evidence="2" id="KW-0479">Metal-binding</keyword>
<evidence type="ECO:0000256" key="6">
    <source>
        <dbReference type="ARBA" id="ARBA00022833"/>
    </source>
</evidence>
<dbReference type="RefSeq" id="XP_020132241.1">
    <property type="nucleotide sequence ID" value="XM_020271024.1"/>
</dbReference>
<evidence type="ECO:0000256" key="4">
    <source>
        <dbReference type="ARBA" id="ARBA00022771"/>
    </source>
</evidence>
<organism evidence="8 9">
    <name type="scientific">Diplodia corticola</name>
    <dbReference type="NCBI Taxonomy" id="236234"/>
    <lineage>
        <taxon>Eukaryota</taxon>
        <taxon>Fungi</taxon>
        <taxon>Dikarya</taxon>
        <taxon>Ascomycota</taxon>
        <taxon>Pezizomycotina</taxon>
        <taxon>Dothideomycetes</taxon>
        <taxon>Dothideomycetes incertae sedis</taxon>
        <taxon>Botryosphaeriales</taxon>
        <taxon>Botryosphaeriaceae</taxon>
        <taxon>Diplodia</taxon>
    </lineage>
</organism>
<dbReference type="Proteomes" id="UP000183809">
    <property type="component" value="Unassembled WGS sequence"/>
</dbReference>
<dbReference type="GeneID" id="31011283"/>
<evidence type="ECO:0000256" key="5">
    <source>
        <dbReference type="ARBA" id="ARBA00022786"/>
    </source>
</evidence>
<dbReference type="EMBL" id="MNUE01000014">
    <property type="protein sequence ID" value="OJD35981.1"/>
    <property type="molecule type" value="Genomic_DNA"/>
</dbReference>
<evidence type="ECO:0000313" key="9">
    <source>
        <dbReference type="Proteomes" id="UP000183809"/>
    </source>
</evidence>
<keyword evidence="5" id="KW-0833">Ubl conjugation pathway</keyword>
<dbReference type="PANTHER" id="PTHR11685">
    <property type="entry name" value="RBR FAMILY RING FINGER AND IBR DOMAIN-CONTAINING"/>
    <property type="match status" value="1"/>
</dbReference>
<proteinExistence type="predicted"/>
<dbReference type="GO" id="GO:0004842">
    <property type="term" value="F:ubiquitin-protein transferase activity"/>
    <property type="evidence" value="ECO:0007669"/>
    <property type="project" value="InterPro"/>
</dbReference>
<evidence type="ECO:0000313" key="8">
    <source>
        <dbReference type="EMBL" id="OJD35981.1"/>
    </source>
</evidence>
<dbReference type="STRING" id="236234.A0A1J9S8R8"/>
<keyword evidence="6" id="KW-0862">Zinc</keyword>
<dbReference type="AlphaFoldDB" id="A0A1J9S8R8"/>
<gene>
    <name evidence="8" type="ORF">BKCO1_14000115</name>
</gene>